<accession>A0ABS3RXW4</accession>
<evidence type="ECO:0000313" key="2">
    <source>
        <dbReference type="Proteomes" id="UP000680206"/>
    </source>
</evidence>
<dbReference type="EMBL" id="JAGEPF010000018">
    <property type="protein sequence ID" value="MBO2461606.1"/>
    <property type="molecule type" value="Genomic_DNA"/>
</dbReference>
<sequence length="47" mass="5686">MILWSQESPLPGRKLVRRAEPRRGLRAARRPRLWSRGRHRLRLAFKP</sequence>
<keyword evidence="2" id="KW-1185">Reference proteome</keyword>
<evidence type="ECO:0000313" key="1">
    <source>
        <dbReference type="EMBL" id="MBO2461606.1"/>
    </source>
</evidence>
<reference evidence="1 2" key="1">
    <citation type="submission" date="2021-03" db="EMBL/GenBank/DDBJ databases">
        <title>Actinomadura violae sp. nov., isolated from lichen in Thailand.</title>
        <authorList>
            <person name="Kanchanasin P."/>
            <person name="Saeng-In P."/>
            <person name="Phongsopitanun W."/>
            <person name="Yuki M."/>
            <person name="Kudo T."/>
            <person name="Ohkuma M."/>
            <person name="Tanasupawat S."/>
        </authorList>
    </citation>
    <scope>NUCLEOTIDE SEQUENCE [LARGE SCALE GENOMIC DNA]</scope>
    <source>
        <strain evidence="1 2">LCR2-06</strain>
    </source>
</reference>
<gene>
    <name evidence="1" type="ORF">J4709_28965</name>
</gene>
<comment type="caution">
    <text evidence="1">The sequence shown here is derived from an EMBL/GenBank/DDBJ whole genome shotgun (WGS) entry which is preliminary data.</text>
</comment>
<dbReference type="Proteomes" id="UP000680206">
    <property type="component" value="Unassembled WGS sequence"/>
</dbReference>
<dbReference type="RefSeq" id="WP_208244968.1">
    <property type="nucleotide sequence ID" value="NZ_JAGEPF010000018.1"/>
</dbReference>
<name>A0ABS3RXW4_9ACTN</name>
<protein>
    <submittedName>
        <fullName evidence="1">Uncharacterized protein</fullName>
    </submittedName>
</protein>
<organism evidence="1 2">
    <name type="scientific">Actinomadura violacea</name>
    <dbReference type="NCBI Taxonomy" id="2819934"/>
    <lineage>
        <taxon>Bacteria</taxon>
        <taxon>Bacillati</taxon>
        <taxon>Actinomycetota</taxon>
        <taxon>Actinomycetes</taxon>
        <taxon>Streptosporangiales</taxon>
        <taxon>Thermomonosporaceae</taxon>
        <taxon>Actinomadura</taxon>
    </lineage>
</organism>
<proteinExistence type="predicted"/>